<organism evidence="2 3">
    <name type="scientific">Senna tora</name>
    <dbReference type="NCBI Taxonomy" id="362788"/>
    <lineage>
        <taxon>Eukaryota</taxon>
        <taxon>Viridiplantae</taxon>
        <taxon>Streptophyta</taxon>
        <taxon>Embryophyta</taxon>
        <taxon>Tracheophyta</taxon>
        <taxon>Spermatophyta</taxon>
        <taxon>Magnoliopsida</taxon>
        <taxon>eudicotyledons</taxon>
        <taxon>Gunneridae</taxon>
        <taxon>Pentapetalae</taxon>
        <taxon>rosids</taxon>
        <taxon>fabids</taxon>
        <taxon>Fabales</taxon>
        <taxon>Fabaceae</taxon>
        <taxon>Caesalpinioideae</taxon>
        <taxon>Cassia clade</taxon>
        <taxon>Senna</taxon>
    </lineage>
</organism>
<dbReference type="EMBL" id="JAAIUW010000007">
    <property type="protein sequence ID" value="KAF7823035.1"/>
    <property type="molecule type" value="Genomic_DNA"/>
</dbReference>
<proteinExistence type="predicted"/>
<feature type="compositionally biased region" description="Polar residues" evidence="1">
    <location>
        <begin position="7"/>
        <end position="21"/>
    </location>
</feature>
<evidence type="ECO:0000313" key="3">
    <source>
        <dbReference type="Proteomes" id="UP000634136"/>
    </source>
</evidence>
<protein>
    <submittedName>
        <fullName evidence="2">Uncharacterized protein</fullName>
    </submittedName>
</protein>
<evidence type="ECO:0000313" key="2">
    <source>
        <dbReference type="EMBL" id="KAF7823035.1"/>
    </source>
</evidence>
<feature type="region of interest" description="Disordered" evidence="1">
    <location>
        <begin position="1"/>
        <end position="52"/>
    </location>
</feature>
<dbReference type="Proteomes" id="UP000634136">
    <property type="component" value="Unassembled WGS sequence"/>
</dbReference>
<name>A0A834TJP9_9FABA</name>
<reference evidence="2" key="1">
    <citation type="submission" date="2020-09" db="EMBL/GenBank/DDBJ databases">
        <title>Genome-Enabled Discovery of Anthraquinone Biosynthesis in Senna tora.</title>
        <authorList>
            <person name="Kang S.-H."/>
            <person name="Pandey R.P."/>
            <person name="Lee C.-M."/>
            <person name="Sim J.-S."/>
            <person name="Jeong J.-T."/>
            <person name="Choi B.-S."/>
            <person name="Jung M."/>
            <person name="Ginzburg D."/>
            <person name="Zhao K."/>
            <person name="Won S.Y."/>
            <person name="Oh T.-J."/>
            <person name="Yu Y."/>
            <person name="Kim N.-H."/>
            <person name="Lee O.R."/>
            <person name="Lee T.-H."/>
            <person name="Bashyal P."/>
            <person name="Kim T.-S."/>
            <person name="Lee W.-H."/>
            <person name="Kawkins C."/>
            <person name="Kim C.-K."/>
            <person name="Kim J.S."/>
            <person name="Ahn B.O."/>
            <person name="Rhee S.Y."/>
            <person name="Sohng J.K."/>
        </authorList>
    </citation>
    <scope>NUCLEOTIDE SEQUENCE</scope>
    <source>
        <tissue evidence="2">Leaf</tissue>
    </source>
</reference>
<dbReference type="AlphaFoldDB" id="A0A834TJP9"/>
<sequence>MMKLTVRTKNGSTESADNSSPRFPIERDMTKSSGGFHISNAGSAAAPRAKSGRRLAPLHLPCLVHKETETHHAV</sequence>
<comment type="caution">
    <text evidence="2">The sequence shown here is derived from an EMBL/GenBank/DDBJ whole genome shotgun (WGS) entry which is preliminary data.</text>
</comment>
<dbReference type="OrthoDB" id="10451322at2759"/>
<gene>
    <name evidence="2" type="ORF">G2W53_021179</name>
</gene>
<accession>A0A834TJP9</accession>
<keyword evidence="3" id="KW-1185">Reference proteome</keyword>
<evidence type="ECO:0000256" key="1">
    <source>
        <dbReference type="SAM" id="MobiDB-lite"/>
    </source>
</evidence>